<proteinExistence type="predicted"/>
<dbReference type="InterPro" id="IPR052336">
    <property type="entry name" value="MlaD_Phospholipid_Transporter"/>
</dbReference>
<dbReference type="EMBL" id="FNAB01000014">
    <property type="protein sequence ID" value="SDE32081.1"/>
    <property type="molecule type" value="Genomic_DNA"/>
</dbReference>
<dbReference type="PANTHER" id="PTHR33371">
    <property type="entry name" value="INTERMEMBRANE PHOSPHOLIPID TRANSPORT SYSTEM BINDING PROTEIN MLAD-RELATED"/>
    <property type="match status" value="1"/>
</dbReference>
<dbReference type="Pfam" id="PF02470">
    <property type="entry name" value="MlaD"/>
    <property type="match status" value="1"/>
</dbReference>
<accession>A0A1G7BYD4</accession>
<dbReference type="AlphaFoldDB" id="A0A1G7BYD4"/>
<sequence>MTPRSSSITRGRRWRRLAATGTGCLLLSGCGLGMQDLPLGRSADGPAYEVTLQLANADRLLLGADVRNGQQVIGRVANLATDTVGASVRLSLATAAELPDNVDASVELPSALGSPFVRLVVPDRPSSRTLRDGDVISVSHTEIGPQIESALATMGTVLSGSGISQMRTVVVELDKAFGGRSGEVRGLTATMSALLGTATANQQDFENALDLAARVSGQLAAQQGVIDGYLDALPGAVRVLGEQRDTIAALLDSSAQLAASANAILADSPQGLDGLLQDASTVLGSLASFNSEIGSTLTNMNTFLGNFGRAVKGDYLVFNGALDVPGVIDTLLTGGALPAGPATQPPGTLQALLSGGPR</sequence>
<dbReference type="InterPro" id="IPR003399">
    <property type="entry name" value="Mce/MlaD"/>
</dbReference>
<dbReference type="RefSeq" id="WP_072845952.1">
    <property type="nucleotide sequence ID" value="NZ_FNAB01000014.1"/>
</dbReference>
<dbReference type="Pfam" id="PF11887">
    <property type="entry name" value="Mce4_CUP1"/>
    <property type="match status" value="1"/>
</dbReference>
<feature type="domain" description="Mammalian cell entry C-terminal" evidence="2">
    <location>
        <begin position="126"/>
        <end position="313"/>
    </location>
</feature>
<protein>
    <submittedName>
        <fullName evidence="3">Phospholipid/cholesterol/gamma-HCH transport system substrate-binding protein</fullName>
    </submittedName>
</protein>
<gene>
    <name evidence="3" type="ORF">SAMN05444580_11460</name>
</gene>
<reference evidence="3 4" key="1">
    <citation type="submission" date="2016-10" db="EMBL/GenBank/DDBJ databases">
        <authorList>
            <person name="de Groot N.N."/>
        </authorList>
    </citation>
    <scope>NUCLEOTIDE SEQUENCE [LARGE SCALE GENOMIC DNA]</scope>
    <source>
        <strain evidence="3 4">JCM 11308</strain>
    </source>
</reference>
<dbReference type="PROSITE" id="PS51257">
    <property type="entry name" value="PROKAR_LIPOPROTEIN"/>
    <property type="match status" value="1"/>
</dbReference>
<evidence type="ECO:0000313" key="3">
    <source>
        <dbReference type="EMBL" id="SDE32081.1"/>
    </source>
</evidence>
<feature type="domain" description="Mce/MlaD" evidence="1">
    <location>
        <begin position="47"/>
        <end position="120"/>
    </location>
</feature>
<dbReference type="GO" id="GO:0005576">
    <property type="term" value="C:extracellular region"/>
    <property type="evidence" value="ECO:0007669"/>
    <property type="project" value="TreeGrafter"/>
</dbReference>
<evidence type="ECO:0000313" key="4">
    <source>
        <dbReference type="Proteomes" id="UP000199417"/>
    </source>
</evidence>
<organism evidence="3 4">
    <name type="scientific">Rhodococcus tukisamuensis</name>
    <dbReference type="NCBI Taxonomy" id="168276"/>
    <lineage>
        <taxon>Bacteria</taxon>
        <taxon>Bacillati</taxon>
        <taxon>Actinomycetota</taxon>
        <taxon>Actinomycetes</taxon>
        <taxon>Mycobacteriales</taxon>
        <taxon>Nocardiaceae</taxon>
        <taxon>Rhodococcus</taxon>
    </lineage>
</organism>
<dbReference type="STRING" id="168276.SAMN05444580_11460"/>
<dbReference type="InterPro" id="IPR024516">
    <property type="entry name" value="Mce_C"/>
</dbReference>
<dbReference type="PANTHER" id="PTHR33371:SF15">
    <property type="entry name" value="LIPOPROTEIN LPRN"/>
    <property type="match status" value="1"/>
</dbReference>
<keyword evidence="4" id="KW-1185">Reference proteome</keyword>
<evidence type="ECO:0000259" key="1">
    <source>
        <dbReference type="Pfam" id="PF02470"/>
    </source>
</evidence>
<dbReference type="Proteomes" id="UP000199417">
    <property type="component" value="Unassembled WGS sequence"/>
</dbReference>
<evidence type="ECO:0000259" key="2">
    <source>
        <dbReference type="Pfam" id="PF11887"/>
    </source>
</evidence>
<name>A0A1G7BYD4_9NOCA</name>